<reference evidence="4 5" key="2">
    <citation type="journal article" date="2011" name="J. Bacteriol.">
        <title>Complete genome sequences of the chemolithoautotrophic Oligotropha carboxidovorans strains OM4 and OM5.</title>
        <authorList>
            <person name="Volland S."/>
            <person name="Rachinger M."/>
            <person name="Strittmatter A."/>
            <person name="Daniel R."/>
            <person name="Gottschalk G."/>
            <person name="Meyer O."/>
        </authorList>
    </citation>
    <scope>NUCLEOTIDE SEQUENCE [LARGE SCALE GENOMIC DNA]</scope>
    <source>
        <strain evidence="5">ATCC 49405 / DSM 1227 / KCTC 32145 / OM5</strain>
    </source>
</reference>
<evidence type="ECO:0000313" key="4">
    <source>
        <dbReference type="EMBL" id="AEI08077.1"/>
    </source>
</evidence>
<dbReference type="SUPFAM" id="SSF109709">
    <property type="entry name" value="KorB DNA-binding domain-like"/>
    <property type="match status" value="1"/>
</dbReference>
<dbReference type="SMART" id="SM00470">
    <property type="entry name" value="ParB"/>
    <property type="match status" value="1"/>
</dbReference>
<feature type="domain" description="ParB-like N-terminal" evidence="3">
    <location>
        <begin position="72"/>
        <end position="164"/>
    </location>
</feature>
<dbReference type="InterPro" id="IPR017819">
    <property type="entry name" value="Plasmid_partition_RepB"/>
</dbReference>
<feature type="region of interest" description="Disordered" evidence="2">
    <location>
        <begin position="1"/>
        <end position="35"/>
    </location>
</feature>
<organism evidence="4 5">
    <name type="scientific">Afipia carboxidovorans (strain ATCC 49405 / DSM 1227 / KCTC 32145 / OM5)</name>
    <name type="common">Oligotropha carboxidovorans</name>
    <dbReference type="NCBI Taxonomy" id="504832"/>
    <lineage>
        <taxon>Bacteria</taxon>
        <taxon>Pseudomonadati</taxon>
        <taxon>Pseudomonadota</taxon>
        <taxon>Alphaproteobacteria</taxon>
        <taxon>Hyphomicrobiales</taxon>
        <taxon>Nitrobacteraceae</taxon>
        <taxon>Afipia</taxon>
    </lineage>
</organism>
<gene>
    <name evidence="4" type="primary">repB1</name>
    <name evidence="4" type="ordered locus">OCA5_pHCG300020</name>
</gene>
<sequence length="351" mass="37950">MSKGPSKSIVGNFGKFISGEASPSSPAETPSPPRVVRVGAGVIGQAGRSIQQLKDERDRLQELLASGNGGTVDIDPNLVDPSPFDDRLPDDDPETFETFKRSIAEEGQKVPVQVRRSPSIEGRFQIVYGRRRLRAAKELNRPVKALIVELSDRDLVVAQGIENGQRQDLTWIERALFAQTMDEADIKPRDIYAALGIDGAELARMRAVYRAVPVDVIKLIGRAPKVGRPRWGALVAAFGATEGKAAAVLRQTLSADRVSALSSDERFSHALRALSGASTSPQREEMPLEAAGGRPVGKAVFAGAEVRLIVEKSRAEAFTDFLRVELPALMERFDAGDSVTENPAKSENSVS</sequence>
<evidence type="ECO:0000259" key="3">
    <source>
        <dbReference type="SMART" id="SM00470"/>
    </source>
</evidence>
<dbReference type="PATRIC" id="fig|504832.7.peg.3577"/>
<dbReference type="HOGENOM" id="CLU_069128_0_0_5"/>
<keyword evidence="4" id="KW-0614">Plasmid</keyword>
<dbReference type="InterPro" id="IPR003115">
    <property type="entry name" value="ParB_N"/>
</dbReference>
<name>Q6LBE0_AFIC5</name>
<dbReference type="Gene3D" id="1.10.10.2830">
    <property type="match status" value="1"/>
</dbReference>
<dbReference type="PANTHER" id="PTHR33375">
    <property type="entry name" value="CHROMOSOME-PARTITIONING PROTEIN PARB-RELATED"/>
    <property type="match status" value="1"/>
</dbReference>
<comment type="similarity">
    <text evidence="1">Belongs to the ParB family.</text>
</comment>
<dbReference type="Proteomes" id="UP000007730">
    <property type="component" value="Plasmid pHCG3"/>
</dbReference>
<dbReference type="GO" id="GO:0003677">
    <property type="term" value="F:DNA binding"/>
    <property type="evidence" value="ECO:0007669"/>
    <property type="project" value="InterPro"/>
</dbReference>
<evidence type="ECO:0000313" key="5">
    <source>
        <dbReference type="Proteomes" id="UP000007730"/>
    </source>
</evidence>
<feature type="compositionally biased region" description="Low complexity" evidence="2">
    <location>
        <begin position="18"/>
        <end position="28"/>
    </location>
</feature>
<dbReference type="InterPro" id="IPR036086">
    <property type="entry name" value="ParB/Sulfiredoxin_sf"/>
</dbReference>
<evidence type="ECO:0000256" key="1">
    <source>
        <dbReference type="ARBA" id="ARBA00006295"/>
    </source>
</evidence>
<dbReference type="GO" id="GO:0005694">
    <property type="term" value="C:chromosome"/>
    <property type="evidence" value="ECO:0007669"/>
    <property type="project" value="TreeGrafter"/>
</dbReference>
<dbReference type="PANTHER" id="PTHR33375:SF1">
    <property type="entry name" value="CHROMOSOME-PARTITIONING PROTEIN PARB-RELATED"/>
    <property type="match status" value="1"/>
</dbReference>
<dbReference type="InterPro" id="IPR050336">
    <property type="entry name" value="Chromosome_partition/occlusion"/>
</dbReference>
<dbReference type="Pfam" id="PF07506">
    <property type="entry name" value="RepB"/>
    <property type="match status" value="1"/>
</dbReference>
<dbReference type="CDD" id="cd16405">
    <property type="entry name" value="RepB_like_N"/>
    <property type="match status" value="1"/>
</dbReference>
<dbReference type="NCBIfam" id="TIGR00180">
    <property type="entry name" value="parB_part"/>
    <property type="match status" value="1"/>
</dbReference>
<dbReference type="Pfam" id="PF02195">
    <property type="entry name" value="ParB_N"/>
    <property type="match status" value="1"/>
</dbReference>
<dbReference type="OrthoDB" id="7908920at2"/>
<proteinExistence type="inferred from homology"/>
<dbReference type="InterPro" id="IPR011111">
    <property type="entry name" value="Plasmid_RepB"/>
</dbReference>
<dbReference type="RefSeq" id="WP_013913701.1">
    <property type="nucleotide sequence ID" value="NC_015689.1"/>
</dbReference>
<dbReference type="Gene3D" id="3.90.1530.30">
    <property type="match status" value="1"/>
</dbReference>
<dbReference type="NCBIfam" id="TIGR03454">
    <property type="entry name" value="partition_RepB"/>
    <property type="match status" value="1"/>
</dbReference>
<reference evidence="4 5" key="1">
    <citation type="journal article" date="2003" name="Gene">
        <title>Complete nucleotide sequence of the circular megaplasmid pHCG3 of Oligotropha carboxidovorans: function in the chemolithoautotrophic utilization of CO, H(2) and CO(2).</title>
        <authorList>
            <person name="Fuhrmann S."/>
            <person name="Ferner M."/>
            <person name="Jeffke T."/>
            <person name="Henne A."/>
            <person name="Gottschalk G."/>
            <person name="Meyer O."/>
        </authorList>
    </citation>
    <scope>NUCLEOTIDE SEQUENCE [LARGE SCALE GENOMIC DNA]</scope>
    <source>
        <strain evidence="5">ATCC 49405 / DSM 1227 / KCTC 32145 / OM5</strain>
        <plasmid evidence="4">pHCG3</plasmid>
    </source>
</reference>
<dbReference type="GO" id="GO:0007059">
    <property type="term" value="P:chromosome segregation"/>
    <property type="evidence" value="ECO:0007669"/>
    <property type="project" value="TreeGrafter"/>
</dbReference>
<dbReference type="InterPro" id="IPR037972">
    <property type="entry name" value="RepB_N"/>
</dbReference>
<accession>Q6LBE0</accession>
<evidence type="ECO:0000256" key="2">
    <source>
        <dbReference type="SAM" id="MobiDB-lite"/>
    </source>
</evidence>
<keyword evidence="5" id="KW-1185">Reference proteome</keyword>
<dbReference type="KEGG" id="ocg:OCA5_pHCG300020"/>
<dbReference type="SUPFAM" id="SSF110849">
    <property type="entry name" value="ParB/Sulfiredoxin"/>
    <property type="match status" value="1"/>
</dbReference>
<protein>
    <submittedName>
        <fullName evidence="4">Replication protein B</fullName>
    </submittedName>
</protein>
<dbReference type="EMBL" id="CP002827">
    <property type="protein sequence ID" value="AEI08077.1"/>
    <property type="molecule type" value="Genomic_DNA"/>
</dbReference>
<dbReference type="AlphaFoldDB" id="Q6LBE0"/>
<geneLocation type="plasmid" evidence="4 5">
    <name>pHCG3</name>
</geneLocation>
<dbReference type="InterPro" id="IPR004437">
    <property type="entry name" value="ParB/RepB/Spo0J"/>
</dbReference>